<evidence type="ECO:0000256" key="5">
    <source>
        <dbReference type="ARBA" id="ARBA00023002"/>
    </source>
</evidence>
<dbReference type="SUPFAM" id="SSF51735">
    <property type="entry name" value="NAD(P)-binding Rossmann-fold domains"/>
    <property type="match status" value="1"/>
</dbReference>
<dbReference type="EMBL" id="CDMY01000364">
    <property type="protein sequence ID" value="CEM05799.1"/>
    <property type="molecule type" value="Genomic_DNA"/>
</dbReference>
<dbReference type="InParanoid" id="A0A0G4F221"/>
<gene>
    <name evidence="11" type="ORF">Vbra_14332</name>
</gene>
<dbReference type="InterPro" id="IPR002347">
    <property type="entry name" value="SDR_fam"/>
</dbReference>
<evidence type="ECO:0000313" key="12">
    <source>
        <dbReference type="Proteomes" id="UP000041254"/>
    </source>
</evidence>
<dbReference type="STRING" id="1169540.A0A0G4F221"/>
<dbReference type="SUPFAM" id="SSF53335">
    <property type="entry name" value="S-adenosyl-L-methionine-dependent methyltransferases"/>
    <property type="match status" value="1"/>
</dbReference>
<dbReference type="FunFam" id="3.40.50.720:FF:000240">
    <property type="entry name" value="SDR family oxidoreductase"/>
    <property type="match status" value="1"/>
</dbReference>
<dbReference type="Proteomes" id="UP000041254">
    <property type="component" value="Unassembled WGS sequence"/>
</dbReference>
<keyword evidence="5" id="KW-0560">Oxidoreductase</keyword>
<dbReference type="PANTHER" id="PTHR42760">
    <property type="entry name" value="SHORT-CHAIN DEHYDROGENASES/REDUCTASES FAMILY MEMBER"/>
    <property type="match status" value="1"/>
</dbReference>
<evidence type="ECO:0000256" key="2">
    <source>
        <dbReference type="ARBA" id="ARBA00022603"/>
    </source>
</evidence>
<reference evidence="11 12" key="1">
    <citation type="submission" date="2014-11" db="EMBL/GenBank/DDBJ databases">
        <authorList>
            <person name="Zhu J."/>
            <person name="Qi W."/>
            <person name="Song R."/>
        </authorList>
    </citation>
    <scope>NUCLEOTIDE SEQUENCE [LARGE SCALE GENOMIC DNA]</scope>
</reference>
<evidence type="ECO:0000256" key="8">
    <source>
        <dbReference type="ARBA" id="ARBA00066831"/>
    </source>
</evidence>
<organism evidence="11 12">
    <name type="scientific">Vitrella brassicaformis (strain CCMP3155)</name>
    <dbReference type="NCBI Taxonomy" id="1169540"/>
    <lineage>
        <taxon>Eukaryota</taxon>
        <taxon>Sar</taxon>
        <taxon>Alveolata</taxon>
        <taxon>Colpodellida</taxon>
        <taxon>Vitrellaceae</taxon>
        <taxon>Vitrella</taxon>
    </lineage>
</organism>
<dbReference type="PRINTS" id="PR00081">
    <property type="entry name" value="GDHRDH"/>
</dbReference>
<comment type="similarity">
    <text evidence="1">Belongs to the short-chain dehydrogenases/reductases (SDR) family.</text>
</comment>
<dbReference type="InterPro" id="IPR002935">
    <property type="entry name" value="SAM_O-MeTrfase"/>
</dbReference>
<dbReference type="GO" id="GO:0032259">
    <property type="term" value="P:methylation"/>
    <property type="evidence" value="ECO:0007669"/>
    <property type="project" value="UniProtKB-KW"/>
</dbReference>
<keyword evidence="12" id="KW-1185">Reference proteome</keyword>
<dbReference type="GO" id="GO:0008171">
    <property type="term" value="F:O-methyltransferase activity"/>
    <property type="evidence" value="ECO:0007669"/>
    <property type="project" value="InterPro"/>
</dbReference>
<dbReference type="OrthoDB" id="10251242at2759"/>
<dbReference type="InterPro" id="IPR036291">
    <property type="entry name" value="NAD(P)-bd_dom_sf"/>
</dbReference>
<keyword evidence="4" id="KW-0949">S-adenosyl-L-methionine</keyword>
<dbReference type="NCBIfam" id="NF005559">
    <property type="entry name" value="PRK07231.1"/>
    <property type="match status" value="1"/>
</dbReference>
<dbReference type="EC" id="1.1.1.250" evidence="8"/>
<proteinExistence type="inferred from homology"/>
<dbReference type="InterPro" id="IPR029063">
    <property type="entry name" value="SAM-dependent_MTases_sf"/>
</dbReference>
<feature type="region of interest" description="Disordered" evidence="10">
    <location>
        <begin position="1"/>
        <end position="22"/>
    </location>
</feature>
<evidence type="ECO:0000256" key="1">
    <source>
        <dbReference type="ARBA" id="ARBA00006484"/>
    </source>
</evidence>
<evidence type="ECO:0000256" key="9">
    <source>
        <dbReference type="ARBA" id="ARBA00070881"/>
    </source>
</evidence>
<dbReference type="OMA" id="IFACAET"/>
<keyword evidence="3" id="KW-0808">Transferase</keyword>
<evidence type="ECO:0000256" key="6">
    <source>
        <dbReference type="ARBA" id="ARBA00023453"/>
    </source>
</evidence>
<dbReference type="Gene3D" id="3.40.50.150">
    <property type="entry name" value="Vaccinia Virus protein VP39"/>
    <property type="match status" value="1"/>
</dbReference>
<evidence type="ECO:0000256" key="7">
    <source>
        <dbReference type="ARBA" id="ARBA00060719"/>
    </source>
</evidence>
<accession>A0A0G4F221</accession>
<dbReference type="PRINTS" id="PR00080">
    <property type="entry name" value="SDRFAMILY"/>
</dbReference>
<dbReference type="PROSITE" id="PS51682">
    <property type="entry name" value="SAM_OMT_I"/>
    <property type="match status" value="1"/>
</dbReference>
<dbReference type="AlphaFoldDB" id="A0A0G4F221"/>
<keyword evidence="2" id="KW-0489">Methyltransferase</keyword>
<name>A0A0G4F221_VITBC</name>
<dbReference type="InterPro" id="IPR020904">
    <property type="entry name" value="Sc_DH/Rdtase_CS"/>
</dbReference>
<comment type="pathway">
    <text evidence="7">Carbohydrate metabolism; D-arabinitol metabolism.</text>
</comment>
<dbReference type="Pfam" id="PF01596">
    <property type="entry name" value="Methyltransf_3"/>
    <property type="match status" value="1"/>
</dbReference>
<evidence type="ECO:0000256" key="10">
    <source>
        <dbReference type="SAM" id="MobiDB-lite"/>
    </source>
</evidence>
<dbReference type="GO" id="GO:0047038">
    <property type="term" value="F:D-arabinitol 2-dehydrogenase activity"/>
    <property type="evidence" value="ECO:0007669"/>
    <property type="project" value="UniProtKB-EC"/>
</dbReference>
<dbReference type="Gene3D" id="3.40.50.720">
    <property type="entry name" value="NAD(P)-binding Rossmann-like Domain"/>
    <property type="match status" value="1"/>
</dbReference>
<protein>
    <recommendedName>
        <fullName evidence="9">D-arabinitol 2-dehydrogenase [ribulose-forming]</fullName>
        <ecNumber evidence="8">1.1.1.250</ecNumber>
    </recommendedName>
</protein>
<comment type="similarity">
    <text evidence="6">Belongs to the class I-like SAM-binding methyltransferase superfamily. Cation-dependent O-methyltransferase family.</text>
</comment>
<dbReference type="GO" id="GO:0005975">
    <property type="term" value="P:carbohydrate metabolic process"/>
    <property type="evidence" value="ECO:0007669"/>
    <property type="project" value="UniProtKB-ARBA"/>
</dbReference>
<sequence length="556" mass="60549">MPAVKRHEEMNGMNGDINATGQPDTPMEVATFLLKAALETPDSDVAKVKEHVKDALGIVRGLDPYLEQVSTPASDVAQKIWQDSVVHPWSEVYMAGKTQFKLKKEMVTNQHEGVVLKMLVKLMRAKRVLEIGMFTGFGALCMAEGVPDDGQVVTCEIEPYLKDFVQQRIAGSPHGKKIRIELGDAAKTLKELDVSTRDKKFDFVFMDADKVGYTVYWDLLIDRDMVAPGGVIGIDNSLMKGRVYSDYNADDVGGSAIREFNKKVRSDPRFEMVMLPVRDGLTLVRREPTELVGDAVMQAPSVFDRLSLRGKVALVTGGGQGIGRAYAHALADAGASVCLIDLDGGKAADVAGELMKKGVGALALQADVTKAEDTERCIGKIVETFGHLDVAINNAGMNKNSDSIDTSREEWQATFKLNTESTFFWCQAEAKQMMKQGGGKIINTASMAATWVPHPQNQTAYNASKAAVLQLSKTLASEWAKKNIQVNCISPGIVRSALIENSEALRPLVSLWYEQNPQGKLCEFTDLQGAVLLLASSASDHITGINLTIDGGHTLW</sequence>
<evidence type="ECO:0000313" key="11">
    <source>
        <dbReference type="EMBL" id="CEM05799.1"/>
    </source>
</evidence>
<evidence type="ECO:0000256" key="4">
    <source>
        <dbReference type="ARBA" id="ARBA00022691"/>
    </source>
</evidence>
<evidence type="ECO:0000256" key="3">
    <source>
        <dbReference type="ARBA" id="ARBA00022679"/>
    </source>
</evidence>
<dbReference type="PANTHER" id="PTHR42760:SF115">
    <property type="entry name" value="3-OXOACYL-[ACYL-CARRIER-PROTEIN] REDUCTASE FABG"/>
    <property type="match status" value="1"/>
</dbReference>
<feature type="compositionally biased region" description="Basic and acidic residues" evidence="10">
    <location>
        <begin position="1"/>
        <end position="10"/>
    </location>
</feature>
<dbReference type="VEuPathDB" id="CryptoDB:Vbra_14332"/>
<dbReference type="Pfam" id="PF13561">
    <property type="entry name" value="adh_short_C2"/>
    <property type="match status" value="1"/>
</dbReference>
<dbReference type="PROSITE" id="PS00061">
    <property type="entry name" value="ADH_SHORT"/>
    <property type="match status" value="1"/>
</dbReference>